<dbReference type="VEuPathDB" id="VectorBase:LOC119165214"/>
<dbReference type="EMBL" id="JABSTU010000006">
    <property type="protein sequence ID" value="KAH8028093.1"/>
    <property type="molecule type" value="Genomic_DNA"/>
</dbReference>
<dbReference type="SUPFAM" id="SSF57850">
    <property type="entry name" value="RING/U-box"/>
    <property type="match status" value="1"/>
</dbReference>
<feature type="compositionally biased region" description="Polar residues" evidence="1">
    <location>
        <begin position="198"/>
        <end position="207"/>
    </location>
</feature>
<dbReference type="InterPro" id="IPR013083">
    <property type="entry name" value="Znf_RING/FYVE/PHD"/>
</dbReference>
<proteinExistence type="predicted"/>
<name>A0A9J6E1R0_RHIMP</name>
<evidence type="ECO:0000259" key="2">
    <source>
        <dbReference type="Pfam" id="PF00498"/>
    </source>
</evidence>
<reference evidence="3" key="2">
    <citation type="submission" date="2021-09" db="EMBL/GenBank/DDBJ databases">
        <authorList>
            <person name="Jia N."/>
            <person name="Wang J."/>
            <person name="Shi W."/>
            <person name="Du L."/>
            <person name="Sun Y."/>
            <person name="Zhan W."/>
            <person name="Jiang J."/>
            <person name="Wang Q."/>
            <person name="Zhang B."/>
            <person name="Ji P."/>
            <person name="Sakyi L.B."/>
            <person name="Cui X."/>
            <person name="Yuan T."/>
            <person name="Jiang B."/>
            <person name="Yang W."/>
            <person name="Lam T.T.-Y."/>
            <person name="Chang Q."/>
            <person name="Ding S."/>
            <person name="Wang X."/>
            <person name="Zhu J."/>
            <person name="Ruan X."/>
            <person name="Zhao L."/>
            <person name="Wei J."/>
            <person name="Que T."/>
            <person name="Du C."/>
            <person name="Cheng J."/>
            <person name="Dai P."/>
            <person name="Han X."/>
            <person name="Huang E."/>
            <person name="Gao Y."/>
            <person name="Liu J."/>
            <person name="Shao H."/>
            <person name="Ye R."/>
            <person name="Li L."/>
            <person name="Wei W."/>
            <person name="Wang X."/>
            <person name="Wang C."/>
            <person name="Huo Q."/>
            <person name="Li W."/>
            <person name="Guo W."/>
            <person name="Chen H."/>
            <person name="Chen S."/>
            <person name="Zhou L."/>
            <person name="Zhou L."/>
            <person name="Ni X."/>
            <person name="Tian J."/>
            <person name="Zhou Y."/>
            <person name="Sheng Y."/>
            <person name="Liu T."/>
            <person name="Pan Y."/>
            <person name="Xia L."/>
            <person name="Li J."/>
            <person name="Zhao F."/>
            <person name="Cao W."/>
        </authorList>
    </citation>
    <scope>NUCLEOTIDE SEQUENCE</scope>
    <source>
        <strain evidence="3">Rmic-2018</strain>
        <tissue evidence="3">Larvae</tissue>
    </source>
</reference>
<dbReference type="SUPFAM" id="SSF49879">
    <property type="entry name" value="SMAD/FHA domain"/>
    <property type="match status" value="1"/>
</dbReference>
<gene>
    <name evidence="3" type="ORF">HPB51_013140</name>
</gene>
<feature type="region of interest" description="Disordered" evidence="1">
    <location>
        <begin position="165"/>
        <end position="208"/>
    </location>
</feature>
<dbReference type="PROSITE" id="PS51257">
    <property type="entry name" value="PROKAR_LIPOPROTEIN"/>
    <property type="match status" value="1"/>
</dbReference>
<reference evidence="3" key="1">
    <citation type="journal article" date="2020" name="Cell">
        <title>Large-Scale Comparative Analyses of Tick Genomes Elucidate Their Genetic Diversity and Vector Capacities.</title>
        <authorList>
            <consortium name="Tick Genome and Microbiome Consortium (TIGMIC)"/>
            <person name="Jia N."/>
            <person name="Wang J."/>
            <person name="Shi W."/>
            <person name="Du L."/>
            <person name="Sun Y."/>
            <person name="Zhan W."/>
            <person name="Jiang J.F."/>
            <person name="Wang Q."/>
            <person name="Zhang B."/>
            <person name="Ji P."/>
            <person name="Bell-Sakyi L."/>
            <person name="Cui X.M."/>
            <person name="Yuan T.T."/>
            <person name="Jiang B.G."/>
            <person name="Yang W.F."/>
            <person name="Lam T.T."/>
            <person name="Chang Q.C."/>
            <person name="Ding S.J."/>
            <person name="Wang X.J."/>
            <person name="Zhu J.G."/>
            <person name="Ruan X.D."/>
            <person name="Zhao L."/>
            <person name="Wei J.T."/>
            <person name="Ye R.Z."/>
            <person name="Que T.C."/>
            <person name="Du C.H."/>
            <person name="Zhou Y.H."/>
            <person name="Cheng J.X."/>
            <person name="Dai P.F."/>
            <person name="Guo W.B."/>
            <person name="Han X.H."/>
            <person name="Huang E.J."/>
            <person name="Li L.F."/>
            <person name="Wei W."/>
            <person name="Gao Y.C."/>
            <person name="Liu J.Z."/>
            <person name="Shao H.Z."/>
            <person name="Wang X."/>
            <person name="Wang C.C."/>
            <person name="Yang T.C."/>
            <person name="Huo Q.B."/>
            <person name="Li W."/>
            <person name="Chen H.Y."/>
            <person name="Chen S.E."/>
            <person name="Zhou L.G."/>
            <person name="Ni X.B."/>
            <person name="Tian J.H."/>
            <person name="Sheng Y."/>
            <person name="Liu T."/>
            <person name="Pan Y.S."/>
            <person name="Xia L.Y."/>
            <person name="Li J."/>
            <person name="Zhao F."/>
            <person name="Cao W.C."/>
        </authorList>
    </citation>
    <scope>NUCLEOTIDE SEQUENCE</scope>
    <source>
        <strain evidence="3">Rmic-2018</strain>
    </source>
</reference>
<dbReference type="AlphaFoldDB" id="A0A9J6E1R0"/>
<dbReference type="Proteomes" id="UP000821866">
    <property type="component" value="Chromosome 4"/>
</dbReference>
<accession>A0A9J6E1R0</accession>
<comment type="caution">
    <text evidence="3">The sequence shown here is derived from an EMBL/GenBank/DDBJ whole genome shotgun (WGS) entry which is preliminary data.</text>
</comment>
<protein>
    <recommendedName>
        <fullName evidence="2">FHA domain-containing protein</fullName>
    </recommendedName>
</protein>
<keyword evidence="4" id="KW-1185">Reference proteome</keyword>
<dbReference type="Gene3D" id="2.60.200.20">
    <property type="match status" value="1"/>
</dbReference>
<dbReference type="InterPro" id="IPR008984">
    <property type="entry name" value="SMAD_FHA_dom_sf"/>
</dbReference>
<evidence type="ECO:0000313" key="3">
    <source>
        <dbReference type="EMBL" id="KAH8028093.1"/>
    </source>
</evidence>
<dbReference type="Gene3D" id="3.30.40.10">
    <property type="entry name" value="Zinc/RING finger domain, C3HC4 (zinc finger)"/>
    <property type="match status" value="1"/>
</dbReference>
<evidence type="ECO:0000256" key="1">
    <source>
        <dbReference type="SAM" id="MobiDB-lite"/>
    </source>
</evidence>
<dbReference type="Pfam" id="PF00498">
    <property type="entry name" value="FHA"/>
    <property type="match status" value="1"/>
</dbReference>
<evidence type="ECO:0000313" key="4">
    <source>
        <dbReference type="Proteomes" id="UP000821866"/>
    </source>
</evidence>
<sequence length="252" mass="26940">MTWRCLSQTYTAPALPAILIGCGKAVIDASSRYPRVILALDLKKVFDIILHDRILEGIFEMAPGAVFTRHGSGLWRAEDNSSWHGVFVNGLRVEKPHLLRQGDVISLGPPGTTGAVFRFLAEDIWNRGGDAHQRAPDAVIYTSPAFLVLIGSVANQLPRALDGGTEVDQEAAAPAAGEDGSVEPGVSPNSFAAAGRNDASSNHSKNIGLSAGDRVSRTMKSTMKSDLTCLICSELFEDAVVLQCGHVLLRLH</sequence>
<organism evidence="3 4">
    <name type="scientific">Rhipicephalus microplus</name>
    <name type="common">Cattle tick</name>
    <name type="synonym">Boophilus microplus</name>
    <dbReference type="NCBI Taxonomy" id="6941"/>
    <lineage>
        <taxon>Eukaryota</taxon>
        <taxon>Metazoa</taxon>
        <taxon>Ecdysozoa</taxon>
        <taxon>Arthropoda</taxon>
        <taxon>Chelicerata</taxon>
        <taxon>Arachnida</taxon>
        <taxon>Acari</taxon>
        <taxon>Parasitiformes</taxon>
        <taxon>Ixodida</taxon>
        <taxon>Ixodoidea</taxon>
        <taxon>Ixodidae</taxon>
        <taxon>Rhipicephalinae</taxon>
        <taxon>Rhipicephalus</taxon>
        <taxon>Boophilus</taxon>
    </lineage>
</organism>
<dbReference type="InterPro" id="IPR000253">
    <property type="entry name" value="FHA_dom"/>
</dbReference>
<feature type="domain" description="FHA" evidence="2">
    <location>
        <begin position="65"/>
        <end position="108"/>
    </location>
</feature>